<organism evidence="1 2">
    <name type="scientific">Limosilactobacillus pontis</name>
    <dbReference type="NCBI Taxonomy" id="35787"/>
    <lineage>
        <taxon>Bacteria</taxon>
        <taxon>Bacillati</taxon>
        <taxon>Bacillota</taxon>
        <taxon>Bacilli</taxon>
        <taxon>Lactobacillales</taxon>
        <taxon>Lactobacillaceae</taxon>
        <taxon>Limosilactobacillus</taxon>
    </lineage>
</organism>
<evidence type="ECO:0000313" key="2">
    <source>
        <dbReference type="Proteomes" id="UP000239920"/>
    </source>
</evidence>
<dbReference type="EMBL" id="PNFV01000004">
    <property type="protein sequence ID" value="PMB82756.1"/>
    <property type="molecule type" value="Genomic_DNA"/>
</dbReference>
<dbReference type="OrthoDB" id="2300425at2"/>
<dbReference type="Proteomes" id="UP000239920">
    <property type="component" value="Unassembled WGS sequence"/>
</dbReference>
<proteinExistence type="predicted"/>
<gene>
    <name evidence="1" type="ORF">CK797_04840</name>
</gene>
<reference evidence="1 2" key="1">
    <citation type="submission" date="2017-09" db="EMBL/GenBank/DDBJ databases">
        <title>Bacterial strain isolated from the female urinary microbiota.</title>
        <authorList>
            <person name="Thomas-White K."/>
            <person name="Kumar N."/>
            <person name="Forster S."/>
            <person name="Putonti C."/>
            <person name="Lawley T."/>
            <person name="Wolfe A.J."/>
        </authorList>
    </citation>
    <scope>NUCLEOTIDE SEQUENCE [LARGE SCALE GENOMIC DNA]</scope>
    <source>
        <strain evidence="1 2">UMB0683</strain>
    </source>
</reference>
<sequence length="127" mass="15003">MFIRQTAPWPIPPDARQQLQIKYGYRQVKYTWQQAGWHYEARWHERTPAAKLITWSSWRLDRVRPGMGYGPHAQPRLAETRVGDRWLPLRRVRFAAARYNHGHATISDIRLLRAAHPAPIDKKFPGK</sequence>
<evidence type="ECO:0000313" key="1">
    <source>
        <dbReference type="EMBL" id="PMB82756.1"/>
    </source>
</evidence>
<name>A0A2J6NNE2_9LACO</name>
<protein>
    <submittedName>
        <fullName evidence="1">Uncharacterized protein</fullName>
    </submittedName>
</protein>
<comment type="caution">
    <text evidence="1">The sequence shown here is derived from an EMBL/GenBank/DDBJ whole genome shotgun (WGS) entry which is preliminary data.</text>
</comment>
<accession>A0A2J6NNE2</accession>
<dbReference type="AlphaFoldDB" id="A0A2J6NNE2"/>
<dbReference type="RefSeq" id="WP_104688631.1">
    <property type="nucleotide sequence ID" value="NZ_JBKTHY010000006.1"/>
</dbReference>